<reference evidence="1" key="1">
    <citation type="journal article" date="2023" name="IScience">
        <title>Live-bearing cockroach genome reveals convergent evolutionary mechanisms linked to viviparity in insects and beyond.</title>
        <authorList>
            <person name="Fouks B."/>
            <person name="Harrison M.C."/>
            <person name="Mikhailova A.A."/>
            <person name="Marchal E."/>
            <person name="English S."/>
            <person name="Carruthers M."/>
            <person name="Jennings E.C."/>
            <person name="Chiamaka E.L."/>
            <person name="Frigard R.A."/>
            <person name="Pippel M."/>
            <person name="Attardo G.M."/>
            <person name="Benoit J.B."/>
            <person name="Bornberg-Bauer E."/>
            <person name="Tobe S.S."/>
        </authorList>
    </citation>
    <scope>NUCLEOTIDE SEQUENCE</scope>
    <source>
        <strain evidence="1">Stay&amp;Tobe</strain>
    </source>
</reference>
<gene>
    <name evidence="1" type="ORF">L9F63_011300</name>
</gene>
<evidence type="ECO:0000313" key="2">
    <source>
        <dbReference type="Proteomes" id="UP001233999"/>
    </source>
</evidence>
<keyword evidence="2" id="KW-1185">Reference proteome</keyword>
<feature type="non-terminal residue" evidence="1">
    <location>
        <position position="1"/>
    </location>
</feature>
<organism evidence="1 2">
    <name type="scientific">Diploptera punctata</name>
    <name type="common">Pacific beetle cockroach</name>
    <dbReference type="NCBI Taxonomy" id="6984"/>
    <lineage>
        <taxon>Eukaryota</taxon>
        <taxon>Metazoa</taxon>
        <taxon>Ecdysozoa</taxon>
        <taxon>Arthropoda</taxon>
        <taxon>Hexapoda</taxon>
        <taxon>Insecta</taxon>
        <taxon>Pterygota</taxon>
        <taxon>Neoptera</taxon>
        <taxon>Polyneoptera</taxon>
        <taxon>Dictyoptera</taxon>
        <taxon>Blattodea</taxon>
        <taxon>Blaberoidea</taxon>
        <taxon>Blaberidae</taxon>
        <taxon>Diplopterinae</taxon>
        <taxon>Diploptera</taxon>
    </lineage>
</organism>
<dbReference type="EMBL" id="JASPKZ010001584">
    <property type="protein sequence ID" value="KAJ9597805.1"/>
    <property type="molecule type" value="Genomic_DNA"/>
</dbReference>
<accession>A0AAD8EP06</accession>
<sequence>GKYRFSPTFEVEKCQRLRKTSNKLKVGKSRDPSKLNEYYVLRSVGSKNLKSVLFILHIVKTKLHHSGQRLHPHALALMHAYMNERIFSVALPANCRRFL</sequence>
<protein>
    <submittedName>
        <fullName evidence="1">Uncharacterized protein</fullName>
    </submittedName>
</protein>
<proteinExistence type="predicted"/>
<name>A0AAD8EP06_DIPPU</name>
<dbReference type="AlphaFoldDB" id="A0AAD8EP06"/>
<dbReference type="Proteomes" id="UP001233999">
    <property type="component" value="Unassembled WGS sequence"/>
</dbReference>
<comment type="caution">
    <text evidence="1">The sequence shown here is derived from an EMBL/GenBank/DDBJ whole genome shotgun (WGS) entry which is preliminary data.</text>
</comment>
<feature type="non-terminal residue" evidence="1">
    <location>
        <position position="99"/>
    </location>
</feature>
<reference evidence="1" key="2">
    <citation type="submission" date="2023-05" db="EMBL/GenBank/DDBJ databases">
        <authorList>
            <person name="Fouks B."/>
        </authorList>
    </citation>
    <scope>NUCLEOTIDE SEQUENCE</scope>
    <source>
        <strain evidence="1">Stay&amp;Tobe</strain>
        <tissue evidence="1">Testes</tissue>
    </source>
</reference>
<evidence type="ECO:0000313" key="1">
    <source>
        <dbReference type="EMBL" id="KAJ9597805.1"/>
    </source>
</evidence>